<dbReference type="PANTHER" id="PTHR47268">
    <property type="entry name" value="ACYLPHOSPHATASE"/>
    <property type="match status" value="1"/>
</dbReference>
<evidence type="ECO:0000259" key="7">
    <source>
        <dbReference type="PROSITE" id="PS51160"/>
    </source>
</evidence>
<organism evidence="8 9">
    <name type="scientific">Fimbriimonas ginsengisoli</name>
    <dbReference type="NCBI Taxonomy" id="1005039"/>
    <lineage>
        <taxon>Bacteria</taxon>
        <taxon>Bacillati</taxon>
        <taxon>Armatimonadota</taxon>
        <taxon>Fimbriimonadia</taxon>
        <taxon>Fimbriimonadales</taxon>
        <taxon>Fimbriimonadaceae</taxon>
        <taxon>Fimbriimonas</taxon>
    </lineage>
</organism>
<dbReference type="EC" id="3.6.1.7" evidence="2 5"/>
<dbReference type="Pfam" id="PF00708">
    <property type="entry name" value="Acylphosphatase"/>
    <property type="match status" value="1"/>
</dbReference>
<dbReference type="Gene3D" id="3.30.70.100">
    <property type="match status" value="1"/>
</dbReference>
<keyword evidence="5" id="KW-0378">Hydrolase</keyword>
<reference evidence="8" key="1">
    <citation type="submission" date="2020-07" db="EMBL/GenBank/DDBJ databases">
        <title>Huge and variable diversity of episymbiotic CPR bacteria and DPANN archaea in groundwater ecosystems.</title>
        <authorList>
            <person name="He C.Y."/>
            <person name="Keren R."/>
            <person name="Whittaker M."/>
            <person name="Farag I.F."/>
            <person name="Doudna J."/>
            <person name="Cate J.H.D."/>
            <person name="Banfield J.F."/>
        </authorList>
    </citation>
    <scope>NUCLEOTIDE SEQUENCE</scope>
    <source>
        <strain evidence="8">NC_groundwater_17_Pr7_B-0.1um_64_12</strain>
    </source>
</reference>
<proteinExistence type="inferred from homology"/>
<dbReference type="SUPFAM" id="SSF54975">
    <property type="entry name" value="Acylphosphatase/BLUF domain-like"/>
    <property type="match status" value="1"/>
</dbReference>
<dbReference type="InterPro" id="IPR017968">
    <property type="entry name" value="Acylphosphatase_CS"/>
</dbReference>
<evidence type="ECO:0000256" key="2">
    <source>
        <dbReference type="ARBA" id="ARBA00012150"/>
    </source>
</evidence>
<evidence type="ECO:0000313" key="8">
    <source>
        <dbReference type="EMBL" id="MBI1756701.1"/>
    </source>
</evidence>
<dbReference type="PANTHER" id="PTHR47268:SF4">
    <property type="entry name" value="ACYLPHOSPHATASE"/>
    <property type="match status" value="1"/>
</dbReference>
<dbReference type="InterPro" id="IPR036046">
    <property type="entry name" value="Acylphosphatase-like_dom_sf"/>
</dbReference>
<comment type="caution">
    <text evidence="8">The sequence shown here is derived from an EMBL/GenBank/DDBJ whole genome shotgun (WGS) entry which is preliminary data.</text>
</comment>
<feature type="active site" evidence="5">
    <location>
        <position position="18"/>
    </location>
</feature>
<evidence type="ECO:0000256" key="1">
    <source>
        <dbReference type="ARBA" id="ARBA00005614"/>
    </source>
</evidence>
<comment type="catalytic activity">
    <reaction evidence="4 5">
        <text>an acyl phosphate + H2O = a carboxylate + phosphate + H(+)</text>
        <dbReference type="Rhea" id="RHEA:14965"/>
        <dbReference type="ChEBI" id="CHEBI:15377"/>
        <dbReference type="ChEBI" id="CHEBI:15378"/>
        <dbReference type="ChEBI" id="CHEBI:29067"/>
        <dbReference type="ChEBI" id="CHEBI:43474"/>
        <dbReference type="ChEBI" id="CHEBI:59918"/>
        <dbReference type="EC" id="3.6.1.7"/>
    </reaction>
</comment>
<evidence type="ECO:0000256" key="6">
    <source>
        <dbReference type="RuleBase" id="RU004168"/>
    </source>
</evidence>
<dbReference type="GO" id="GO:0003998">
    <property type="term" value="F:acylphosphatase activity"/>
    <property type="evidence" value="ECO:0007669"/>
    <property type="project" value="UniProtKB-EC"/>
</dbReference>
<accession>A0A931M0J8</accession>
<dbReference type="EMBL" id="JACOSL010000038">
    <property type="protein sequence ID" value="MBI1756701.1"/>
    <property type="molecule type" value="Genomic_DNA"/>
</dbReference>
<dbReference type="PROSITE" id="PS51160">
    <property type="entry name" value="ACYLPHOSPHATASE_3"/>
    <property type="match status" value="1"/>
</dbReference>
<comment type="similarity">
    <text evidence="1 6">Belongs to the acylphosphatase family.</text>
</comment>
<evidence type="ECO:0000256" key="3">
    <source>
        <dbReference type="ARBA" id="ARBA00015991"/>
    </source>
</evidence>
<gene>
    <name evidence="8" type="ORF">HYR64_06290</name>
</gene>
<dbReference type="PROSITE" id="PS00150">
    <property type="entry name" value="ACYLPHOSPHATASE_1"/>
    <property type="match status" value="1"/>
</dbReference>
<protein>
    <recommendedName>
        <fullName evidence="3 5">acylphosphatase</fullName>
        <ecNumber evidence="2 5">3.6.1.7</ecNumber>
    </recommendedName>
</protein>
<evidence type="ECO:0000256" key="4">
    <source>
        <dbReference type="ARBA" id="ARBA00047645"/>
    </source>
</evidence>
<dbReference type="Proteomes" id="UP000727962">
    <property type="component" value="Unassembled WGS sequence"/>
</dbReference>
<dbReference type="AlphaFoldDB" id="A0A931M0J8"/>
<sequence>MAARGYVVRGTVQGVGFRMYVLRLGLGHGFKGEVWNRPDGAVEVVAEHEQAERLEWLLKALWDGPGEVREVVDRPLDDQGFAEFRIAHARRVL</sequence>
<dbReference type="InterPro" id="IPR001792">
    <property type="entry name" value="Acylphosphatase-like_dom"/>
</dbReference>
<name>A0A931M0J8_FIMGI</name>
<feature type="domain" description="Acylphosphatase-like" evidence="7">
    <location>
        <begin position="3"/>
        <end position="88"/>
    </location>
</feature>
<dbReference type="InterPro" id="IPR020456">
    <property type="entry name" value="Acylphosphatase"/>
</dbReference>
<feature type="active site" evidence="5">
    <location>
        <position position="36"/>
    </location>
</feature>
<evidence type="ECO:0000313" key="9">
    <source>
        <dbReference type="Proteomes" id="UP000727962"/>
    </source>
</evidence>
<evidence type="ECO:0000256" key="5">
    <source>
        <dbReference type="PROSITE-ProRule" id="PRU00520"/>
    </source>
</evidence>